<dbReference type="EC" id="3.2.1.-" evidence="8"/>
<dbReference type="GO" id="GO:0016020">
    <property type="term" value="C:membrane"/>
    <property type="evidence" value="ECO:0007669"/>
    <property type="project" value="InterPro"/>
</dbReference>
<dbReference type="OrthoDB" id="8118055at2759"/>
<evidence type="ECO:0000256" key="7">
    <source>
        <dbReference type="PIRSR" id="PIRSR601382-3"/>
    </source>
</evidence>
<feature type="active site" evidence="6">
    <location>
        <position position="579"/>
    </location>
</feature>
<keyword evidence="11" id="KW-1185">Reference proteome</keyword>
<evidence type="ECO:0000313" key="10">
    <source>
        <dbReference type="EMBL" id="KAG0146546.1"/>
    </source>
</evidence>
<dbReference type="Pfam" id="PF01532">
    <property type="entry name" value="Glyco_hydro_47"/>
    <property type="match status" value="2"/>
</dbReference>
<dbReference type="AlphaFoldDB" id="A0A9P6NGK5"/>
<feature type="active site" description="Proton donor" evidence="6">
    <location>
        <position position="283"/>
    </location>
</feature>
<dbReference type="GO" id="GO:0036503">
    <property type="term" value="P:ERAD pathway"/>
    <property type="evidence" value="ECO:0007669"/>
    <property type="project" value="UniProtKB-ARBA"/>
</dbReference>
<reference evidence="10" key="1">
    <citation type="submission" date="2013-11" db="EMBL/GenBank/DDBJ databases">
        <title>Genome sequence of the fusiform rust pathogen reveals effectors for host alternation and coevolution with pine.</title>
        <authorList>
            <consortium name="DOE Joint Genome Institute"/>
            <person name="Smith K."/>
            <person name="Pendleton A."/>
            <person name="Kubisiak T."/>
            <person name="Anderson C."/>
            <person name="Salamov A."/>
            <person name="Aerts A."/>
            <person name="Riley R."/>
            <person name="Clum A."/>
            <person name="Lindquist E."/>
            <person name="Ence D."/>
            <person name="Campbell M."/>
            <person name="Kronenberg Z."/>
            <person name="Feau N."/>
            <person name="Dhillon B."/>
            <person name="Hamelin R."/>
            <person name="Burleigh J."/>
            <person name="Smith J."/>
            <person name="Yandell M."/>
            <person name="Nelson C."/>
            <person name="Grigoriev I."/>
            <person name="Davis J."/>
        </authorList>
    </citation>
    <scope>NUCLEOTIDE SEQUENCE</scope>
    <source>
        <strain evidence="10">G11</strain>
    </source>
</reference>
<feature type="transmembrane region" description="Helical" evidence="9">
    <location>
        <begin position="32"/>
        <end position="49"/>
    </location>
</feature>
<evidence type="ECO:0000256" key="8">
    <source>
        <dbReference type="RuleBase" id="RU361193"/>
    </source>
</evidence>
<accession>A0A9P6NGK5</accession>
<evidence type="ECO:0000313" key="11">
    <source>
        <dbReference type="Proteomes" id="UP000886653"/>
    </source>
</evidence>
<dbReference type="GO" id="GO:0005509">
    <property type="term" value="F:calcium ion binding"/>
    <property type="evidence" value="ECO:0007669"/>
    <property type="project" value="InterPro"/>
</dbReference>
<feature type="active site" evidence="6">
    <location>
        <position position="419"/>
    </location>
</feature>
<gene>
    <name evidence="10" type="ORF">CROQUDRAFT_657175</name>
</gene>
<keyword evidence="5 7" id="KW-1015">Disulfide bond</keyword>
<dbReference type="InterPro" id="IPR036026">
    <property type="entry name" value="Seven-hairpin_glycosidases"/>
</dbReference>
<dbReference type="EMBL" id="MU167259">
    <property type="protein sequence ID" value="KAG0146546.1"/>
    <property type="molecule type" value="Genomic_DNA"/>
</dbReference>
<comment type="similarity">
    <text evidence="3 8">Belongs to the glycosyl hydrolase 47 family.</text>
</comment>
<proteinExistence type="inferred from homology"/>
<feature type="disulfide bond" evidence="7">
    <location>
        <begin position="490"/>
        <end position="519"/>
    </location>
</feature>
<dbReference type="InterPro" id="IPR050749">
    <property type="entry name" value="Glycosyl_Hydrolase_47"/>
</dbReference>
<dbReference type="PRINTS" id="PR00747">
    <property type="entry name" value="GLYHDRLASE47"/>
</dbReference>
<dbReference type="SUPFAM" id="SSF48225">
    <property type="entry name" value="Seven-hairpin glycosidases"/>
    <property type="match status" value="1"/>
</dbReference>
<keyword evidence="9" id="KW-1133">Transmembrane helix</keyword>
<organism evidence="10 11">
    <name type="scientific">Cronartium quercuum f. sp. fusiforme G11</name>
    <dbReference type="NCBI Taxonomy" id="708437"/>
    <lineage>
        <taxon>Eukaryota</taxon>
        <taxon>Fungi</taxon>
        <taxon>Dikarya</taxon>
        <taxon>Basidiomycota</taxon>
        <taxon>Pucciniomycotina</taxon>
        <taxon>Pucciniomycetes</taxon>
        <taxon>Pucciniales</taxon>
        <taxon>Coleosporiaceae</taxon>
        <taxon>Cronartium</taxon>
    </lineage>
</organism>
<evidence type="ECO:0000256" key="9">
    <source>
        <dbReference type="SAM" id="Phobius"/>
    </source>
</evidence>
<evidence type="ECO:0000256" key="5">
    <source>
        <dbReference type="ARBA" id="ARBA00023157"/>
    </source>
</evidence>
<keyword evidence="9" id="KW-0472">Membrane</keyword>
<evidence type="ECO:0000256" key="6">
    <source>
        <dbReference type="PIRSR" id="PIRSR601382-1"/>
    </source>
</evidence>
<keyword evidence="8" id="KW-0326">Glycosidase</keyword>
<evidence type="ECO:0000256" key="3">
    <source>
        <dbReference type="ARBA" id="ARBA00007658"/>
    </source>
</evidence>
<dbReference type="PANTHER" id="PTHR11742:SF103">
    <property type="entry name" value="ENDOPLASMIC RETICULUM MANNOSIDASE MNL2-RELATED"/>
    <property type="match status" value="1"/>
</dbReference>
<evidence type="ECO:0000256" key="1">
    <source>
        <dbReference type="ARBA" id="ARBA00001913"/>
    </source>
</evidence>
<name>A0A9P6NGK5_9BASI</name>
<keyword evidence="9" id="KW-0812">Transmembrane</keyword>
<dbReference type="GO" id="GO:0005975">
    <property type="term" value="P:carbohydrate metabolic process"/>
    <property type="evidence" value="ECO:0007669"/>
    <property type="project" value="InterPro"/>
</dbReference>
<dbReference type="InterPro" id="IPR001382">
    <property type="entry name" value="Glyco_hydro_47"/>
</dbReference>
<comment type="caution">
    <text evidence="10">The sequence shown here is derived from an EMBL/GenBank/DDBJ whole genome shotgun (WGS) entry which is preliminary data.</text>
</comment>
<dbReference type="InterPro" id="IPR012341">
    <property type="entry name" value="6hp_glycosidase-like_sf"/>
</dbReference>
<protein>
    <recommendedName>
        <fullName evidence="8">alpha-1,2-Mannosidase</fullName>
        <ecNumber evidence="8">3.2.1.-</ecNumber>
    </recommendedName>
</protein>
<dbReference type="GO" id="GO:0004571">
    <property type="term" value="F:mannosyl-oligosaccharide 1,2-alpha-mannosidase activity"/>
    <property type="evidence" value="ECO:0007669"/>
    <property type="project" value="InterPro"/>
</dbReference>
<evidence type="ECO:0000256" key="4">
    <source>
        <dbReference type="ARBA" id="ARBA00022801"/>
    </source>
</evidence>
<evidence type="ECO:0000256" key="2">
    <source>
        <dbReference type="ARBA" id="ARBA00004922"/>
    </source>
</evidence>
<dbReference type="PANTHER" id="PTHR11742">
    <property type="entry name" value="MANNOSYL-OLIGOSACCHARIDE ALPHA-1,2-MANNOSIDASE-RELATED"/>
    <property type="match status" value="1"/>
</dbReference>
<sequence>MYSPSSKLMNERKRRTQRNHNVTFFRTKIRSIISILGFITIIYLCFKYFSSTDGNPKLITKFITLDKPRRLHPDDYPPNVLLNLPILRMTSNDPFDKTNRPLKSSYSPFNKSSLVYQKLHHYTPSLKPPNLVKWPTQKIVNNRKLIDHEKILGFFEANSYKLPPLPKSKDRIQWDGFKRGNRWEKAHDAKSRNQRKEWVRKAFLYVWDSYKEHAWGHDELKPISGKFDDPWSGWGATIADCLDTLLIMGLPNEYQYAREHIRTIDWSYTLPKNGVETTVPFFETVIRYLGGMISAYELSTDKLMLERAEELADWLLPAFGTKLGYPVPRYGLGTNPNGYDVGRVCIAEMGSLALEFTRLSQLTQKPYYYYFVQRITDHLDSQVWNQPGNNRIKDLFPTYIDPSWPQSVSGLYTFGGMADSYYEYLIKEYQLLGTKDKNSQYSRMYSKAIDSARENLIKTFELENSGSKKITVIGDRNGQSYTPSLDHLACFSGAMIGLGAKLLNRAQDLDLAISATDSCVWAYEVMKSGLPAERTTVFDGAQENFWEAVEYQGQIYRRLKTHPFPGGTVVDSRYLGRPETIDLKYYYLLFEDPEIISLDEYVFNTEAHPFKLTSKPSPFAIKGLDFIKDERYGTGTVLQTWSRVDVEKLSTEEKALYNQIMGQ</sequence>
<dbReference type="GO" id="GO:0005783">
    <property type="term" value="C:endoplasmic reticulum"/>
    <property type="evidence" value="ECO:0007669"/>
    <property type="project" value="TreeGrafter"/>
</dbReference>
<dbReference type="Proteomes" id="UP000886653">
    <property type="component" value="Unassembled WGS sequence"/>
</dbReference>
<comment type="cofactor">
    <cofactor evidence="1">
        <name>Ca(2+)</name>
        <dbReference type="ChEBI" id="CHEBI:29108"/>
    </cofactor>
</comment>
<dbReference type="Gene3D" id="1.50.10.10">
    <property type="match status" value="2"/>
</dbReference>
<comment type="pathway">
    <text evidence="2">Protein modification; protein glycosylation.</text>
</comment>
<feature type="active site" description="Proton donor" evidence="6">
    <location>
        <position position="533"/>
    </location>
</feature>
<keyword evidence="4 8" id="KW-0378">Hydrolase</keyword>